<evidence type="ECO:0000313" key="2">
    <source>
        <dbReference type="EMBL" id="PZD97346.1"/>
    </source>
</evidence>
<keyword evidence="1" id="KW-0812">Transmembrane</keyword>
<comment type="caution">
    <text evidence="2">The sequence shown here is derived from an EMBL/GenBank/DDBJ whole genome shotgun (WGS) entry which is preliminary data.</text>
</comment>
<organism evidence="2 3">
    <name type="scientific">Paenibacillus sambharensis</name>
    <dbReference type="NCBI Taxonomy" id="1803190"/>
    <lineage>
        <taxon>Bacteria</taxon>
        <taxon>Bacillati</taxon>
        <taxon>Bacillota</taxon>
        <taxon>Bacilli</taxon>
        <taxon>Bacillales</taxon>
        <taxon>Paenibacillaceae</taxon>
        <taxon>Paenibacillus</taxon>
    </lineage>
</organism>
<accession>A0A2W1LE32</accession>
<gene>
    <name evidence="2" type="ORF">DNH61_03070</name>
</gene>
<feature type="transmembrane region" description="Helical" evidence="1">
    <location>
        <begin position="32"/>
        <end position="51"/>
    </location>
</feature>
<keyword evidence="1" id="KW-1133">Transmembrane helix</keyword>
<sequence length="66" mass="7352">MWGALFEMVFVMALFVVLDLSALKNGSRGSRYLYGALLAAAGIGWVLIRVIQRLPQLGNWLEKLTI</sequence>
<protein>
    <submittedName>
        <fullName evidence="2">Uncharacterized protein</fullName>
    </submittedName>
</protein>
<proteinExistence type="predicted"/>
<evidence type="ECO:0000313" key="3">
    <source>
        <dbReference type="Proteomes" id="UP000249522"/>
    </source>
</evidence>
<keyword evidence="3" id="KW-1185">Reference proteome</keyword>
<evidence type="ECO:0000256" key="1">
    <source>
        <dbReference type="SAM" id="Phobius"/>
    </source>
</evidence>
<name>A0A2W1LE32_9BACL</name>
<reference evidence="2 3" key="1">
    <citation type="submission" date="2018-06" db="EMBL/GenBank/DDBJ databases">
        <title>Paenibacillus imtechensis sp. nov.</title>
        <authorList>
            <person name="Pinnaka A.K."/>
            <person name="Singh H."/>
            <person name="Kaur M."/>
        </authorList>
    </citation>
    <scope>NUCLEOTIDE SEQUENCE [LARGE SCALE GENOMIC DNA]</scope>
    <source>
        <strain evidence="2 3">SMB1</strain>
    </source>
</reference>
<dbReference type="EMBL" id="QKRB01000028">
    <property type="protein sequence ID" value="PZD97346.1"/>
    <property type="molecule type" value="Genomic_DNA"/>
</dbReference>
<dbReference type="AlphaFoldDB" id="A0A2W1LE32"/>
<dbReference type="RefSeq" id="WP_111145204.1">
    <property type="nucleotide sequence ID" value="NZ_QKRB01000028.1"/>
</dbReference>
<keyword evidence="1" id="KW-0472">Membrane</keyword>
<dbReference type="Proteomes" id="UP000249522">
    <property type="component" value="Unassembled WGS sequence"/>
</dbReference>